<dbReference type="EMBL" id="JAVAJI010000028">
    <property type="protein sequence ID" value="MDP4545914.1"/>
    <property type="molecule type" value="Genomic_DNA"/>
</dbReference>
<feature type="region of interest" description="Disordered" evidence="1">
    <location>
        <begin position="115"/>
        <end position="153"/>
    </location>
</feature>
<feature type="compositionally biased region" description="Basic and acidic residues" evidence="1">
    <location>
        <begin position="115"/>
        <end position="128"/>
    </location>
</feature>
<feature type="compositionally biased region" description="Polar residues" evidence="1">
    <location>
        <begin position="130"/>
        <end position="153"/>
    </location>
</feature>
<keyword evidence="3" id="KW-1185">Reference proteome</keyword>
<accession>A0ABT9HJG6</accession>
<gene>
    <name evidence="2" type="ORF">Q8P09_12590</name>
</gene>
<reference evidence="2 3" key="1">
    <citation type="submission" date="2023-08" db="EMBL/GenBank/DDBJ databases">
        <authorList>
            <person name="Kumar R."/>
        </authorList>
    </citation>
    <scope>NUCLEOTIDE SEQUENCE [LARGE SCALE GENOMIC DNA]</scope>
    <source>
        <strain evidence="2 3">LUR13</strain>
    </source>
</reference>
<organism evidence="2 3">
    <name type="scientific">Psychrobacter faecalis</name>
    <dbReference type="NCBI Taxonomy" id="180588"/>
    <lineage>
        <taxon>Bacteria</taxon>
        <taxon>Pseudomonadati</taxon>
        <taxon>Pseudomonadota</taxon>
        <taxon>Gammaproteobacteria</taxon>
        <taxon>Moraxellales</taxon>
        <taxon>Moraxellaceae</taxon>
        <taxon>Psychrobacter</taxon>
    </lineage>
</organism>
<protein>
    <recommendedName>
        <fullName evidence="4">Terminase small subunit</fullName>
    </recommendedName>
</protein>
<evidence type="ECO:0008006" key="4">
    <source>
        <dbReference type="Google" id="ProtNLM"/>
    </source>
</evidence>
<evidence type="ECO:0000313" key="2">
    <source>
        <dbReference type="EMBL" id="MDP4545914.1"/>
    </source>
</evidence>
<dbReference type="Proteomes" id="UP001228171">
    <property type="component" value="Unassembled WGS sequence"/>
</dbReference>
<dbReference type="RefSeq" id="WP_305936107.1">
    <property type="nucleotide sequence ID" value="NZ_JAVAJI010000028.1"/>
</dbReference>
<evidence type="ECO:0000256" key="1">
    <source>
        <dbReference type="SAM" id="MobiDB-lite"/>
    </source>
</evidence>
<name>A0ABT9HJG6_9GAMM</name>
<comment type="caution">
    <text evidence="2">The sequence shown here is derived from an EMBL/GenBank/DDBJ whole genome shotgun (WGS) entry which is preliminary data.</text>
</comment>
<sequence>MSLTKRKEAYCQNVADGLDELEAMAAAGYKAKNEANAKRQLKNLDDDELVQDRITELRAIKLLKTGETTEGETAEVVELVNALHFFQTVYKNPAKSMKDRISCATIAIQYEEPKPAPIGKKEQGKLDAKTATNTGRFATLGNQQDLLTSKTTQ</sequence>
<evidence type="ECO:0000313" key="3">
    <source>
        <dbReference type="Proteomes" id="UP001228171"/>
    </source>
</evidence>
<proteinExistence type="predicted"/>